<dbReference type="OrthoDB" id="1705899at2759"/>
<sequence>MAAIGNPPGVLEDELIVELEAAKDEIQEATQFGLIGKIIADRILNKRGVMNVLQTIWPKKVLQKVFDLRPNLCGFSFADRRCMEIALNNGPWTVMGFSLCLKQWDATRAVSEIRFESINFWVQ</sequence>
<evidence type="ECO:0000259" key="1">
    <source>
        <dbReference type="Pfam" id="PF14111"/>
    </source>
</evidence>
<name>A0A1R3KTN8_9ROSI</name>
<organism evidence="2 3">
    <name type="scientific">Corchorus olitorius</name>
    <dbReference type="NCBI Taxonomy" id="93759"/>
    <lineage>
        <taxon>Eukaryota</taxon>
        <taxon>Viridiplantae</taxon>
        <taxon>Streptophyta</taxon>
        <taxon>Embryophyta</taxon>
        <taxon>Tracheophyta</taxon>
        <taxon>Spermatophyta</taxon>
        <taxon>Magnoliopsida</taxon>
        <taxon>eudicotyledons</taxon>
        <taxon>Gunneridae</taxon>
        <taxon>Pentapetalae</taxon>
        <taxon>rosids</taxon>
        <taxon>malvids</taxon>
        <taxon>Malvales</taxon>
        <taxon>Malvaceae</taxon>
        <taxon>Grewioideae</taxon>
        <taxon>Apeibeae</taxon>
        <taxon>Corchorus</taxon>
    </lineage>
</organism>
<evidence type="ECO:0000313" key="2">
    <source>
        <dbReference type="EMBL" id="OMP10436.1"/>
    </source>
</evidence>
<dbReference type="Pfam" id="PF14111">
    <property type="entry name" value="DUF4283"/>
    <property type="match status" value="1"/>
</dbReference>
<keyword evidence="3" id="KW-1185">Reference proteome</keyword>
<proteinExistence type="predicted"/>
<comment type="caution">
    <text evidence="2">The sequence shown here is derived from an EMBL/GenBank/DDBJ whole genome shotgun (WGS) entry which is preliminary data.</text>
</comment>
<dbReference type="EMBL" id="AWUE01011831">
    <property type="protein sequence ID" value="OMP10436.1"/>
    <property type="molecule type" value="Genomic_DNA"/>
</dbReference>
<feature type="domain" description="DUF4283" evidence="1">
    <location>
        <begin position="29"/>
        <end position="107"/>
    </location>
</feature>
<feature type="non-terminal residue" evidence="2">
    <location>
        <position position="123"/>
    </location>
</feature>
<protein>
    <recommendedName>
        <fullName evidence="1">DUF4283 domain-containing protein</fullName>
    </recommendedName>
</protein>
<dbReference type="AlphaFoldDB" id="A0A1R3KTN8"/>
<accession>A0A1R3KTN8</accession>
<gene>
    <name evidence="2" type="ORF">COLO4_04510</name>
</gene>
<evidence type="ECO:0000313" key="3">
    <source>
        <dbReference type="Proteomes" id="UP000187203"/>
    </source>
</evidence>
<dbReference type="InterPro" id="IPR025558">
    <property type="entry name" value="DUF4283"/>
</dbReference>
<dbReference type="Proteomes" id="UP000187203">
    <property type="component" value="Unassembled WGS sequence"/>
</dbReference>
<reference evidence="3" key="1">
    <citation type="submission" date="2013-09" db="EMBL/GenBank/DDBJ databases">
        <title>Corchorus olitorius genome sequencing.</title>
        <authorList>
            <person name="Alam M."/>
            <person name="Haque M.S."/>
            <person name="Islam M.S."/>
            <person name="Emdad E.M."/>
            <person name="Islam M.M."/>
            <person name="Ahmed B."/>
            <person name="Halim A."/>
            <person name="Hossen Q.M.M."/>
            <person name="Hossain M.Z."/>
            <person name="Ahmed R."/>
            <person name="Khan M.M."/>
            <person name="Islam R."/>
            <person name="Rashid M.M."/>
            <person name="Khan S.A."/>
            <person name="Rahman M.S."/>
            <person name="Alam M."/>
            <person name="Yahiya A.S."/>
            <person name="Khan M.S."/>
            <person name="Azam M.S."/>
            <person name="Haque T."/>
            <person name="Lashkar M.Z.H."/>
            <person name="Akhand A.I."/>
            <person name="Morshed G."/>
            <person name="Roy S."/>
            <person name="Uddin K.S."/>
            <person name="Rabeya T."/>
            <person name="Hossain A.S."/>
            <person name="Chowdhury A."/>
            <person name="Snigdha A.R."/>
            <person name="Mortoza M.S."/>
            <person name="Matin S.A."/>
            <person name="Hoque S.M.E."/>
            <person name="Islam M.K."/>
            <person name="Roy D.K."/>
            <person name="Haider R."/>
            <person name="Moosa M.M."/>
            <person name="Elias S.M."/>
            <person name="Hasan A.M."/>
            <person name="Jahan S."/>
            <person name="Shafiuddin M."/>
            <person name="Mahmood N."/>
            <person name="Shommy N.S."/>
        </authorList>
    </citation>
    <scope>NUCLEOTIDE SEQUENCE [LARGE SCALE GENOMIC DNA]</scope>
    <source>
        <strain evidence="3">cv. O-4</strain>
    </source>
</reference>